<organism evidence="12 13">
    <name type="scientific">Vannielia litorea</name>
    <dbReference type="NCBI Taxonomy" id="1217970"/>
    <lineage>
        <taxon>Bacteria</taxon>
        <taxon>Pseudomonadati</taxon>
        <taxon>Pseudomonadota</taxon>
        <taxon>Alphaproteobacteria</taxon>
        <taxon>Rhodobacterales</taxon>
        <taxon>Paracoccaceae</taxon>
        <taxon>Vannielia</taxon>
    </lineage>
</organism>
<evidence type="ECO:0000256" key="6">
    <source>
        <dbReference type="ARBA" id="ARBA00022692"/>
    </source>
</evidence>
<keyword evidence="9 10" id="KW-0472">Membrane</keyword>
<evidence type="ECO:0000256" key="7">
    <source>
        <dbReference type="ARBA" id="ARBA00022777"/>
    </source>
</evidence>
<dbReference type="PANTHER" id="PTHR45436">
    <property type="entry name" value="SENSOR HISTIDINE KINASE YKOH"/>
    <property type="match status" value="1"/>
</dbReference>
<dbReference type="InterPro" id="IPR036890">
    <property type="entry name" value="HATPase_C_sf"/>
</dbReference>
<keyword evidence="13" id="KW-1185">Reference proteome</keyword>
<sequence>MSKVLRPGKWPVTIRVALATACLMVLLGLVASQQVLSTLARLQSARLQEFARLHVEGLAVALGPFALHRDVWEVYDTLDRARTSASGGRVLFTVVADDHGRVLAATDPNRAPVDSDIGIFAADAVLVGEVTALSGSSVVRVRAPLTVQGRDVGRIVTELDVSDLLAQRRATALALLAGNALATLILGLAGAFVVARMLKPVELLTRHMGEAGGQPRPIPEAAIPRSDTVLAQLLRSFNGMAGAIDARAEAERRLAERERFVSLGRLSSSLAHEVNNPLGGLLNATDTIRAYANRPEVVHRSVDLLDRGLRHLRDVSRAILEENRIDRSSRMLSPTDFEDLRLLFEPETSHRQQRLDWVIDGEAARFGSFPSGPVRQIALNLLLNASSAAPQGGAVGLSARLQNGALVLKVTDDGPGLSEAARARLLSATPVEPGGGVGLRLVRDVVAGLGGEVSSDRVGAQTEITVRLPAMEETPC</sequence>
<accession>A0A1N6E0N7</accession>
<dbReference type="InterPro" id="IPR003594">
    <property type="entry name" value="HATPase_dom"/>
</dbReference>
<dbReference type="InterPro" id="IPR005467">
    <property type="entry name" value="His_kinase_dom"/>
</dbReference>
<dbReference type="Gene3D" id="3.30.565.10">
    <property type="entry name" value="Histidine kinase-like ATPase, C-terminal domain"/>
    <property type="match status" value="1"/>
</dbReference>
<reference evidence="13" key="1">
    <citation type="submission" date="2016-11" db="EMBL/GenBank/DDBJ databases">
        <authorList>
            <person name="Varghese N."/>
            <person name="Submissions S."/>
        </authorList>
    </citation>
    <scope>NUCLEOTIDE SEQUENCE [LARGE SCALE GENOMIC DNA]</scope>
    <source>
        <strain evidence="13">DSM 29440</strain>
    </source>
</reference>
<proteinExistence type="predicted"/>
<dbReference type="Gene3D" id="1.10.287.130">
    <property type="match status" value="1"/>
</dbReference>
<dbReference type="SMART" id="SM00388">
    <property type="entry name" value="HisKA"/>
    <property type="match status" value="1"/>
</dbReference>
<dbReference type="PROSITE" id="PS50109">
    <property type="entry name" value="HIS_KIN"/>
    <property type="match status" value="1"/>
</dbReference>
<evidence type="ECO:0000256" key="1">
    <source>
        <dbReference type="ARBA" id="ARBA00000085"/>
    </source>
</evidence>
<evidence type="ECO:0000313" key="12">
    <source>
        <dbReference type="EMBL" id="SIN76554.1"/>
    </source>
</evidence>
<evidence type="ECO:0000256" key="4">
    <source>
        <dbReference type="ARBA" id="ARBA00022553"/>
    </source>
</evidence>
<protein>
    <recommendedName>
        <fullName evidence="3">histidine kinase</fullName>
        <ecNumber evidence="3">2.7.13.3</ecNumber>
    </recommendedName>
</protein>
<dbReference type="InterPro" id="IPR004358">
    <property type="entry name" value="Sig_transdc_His_kin-like_C"/>
</dbReference>
<keyword evidence="5" id="KW-0808">Transferase</keyword>
<evidence type="ECO:0000256" key="3">
    <source>
        <dbReference type="ARBA" id="ARBA00012438"/>
    </source>
</evidence>
<dbReference type="CDD" id="cd00082">
    <property type="entry name" value="HisKA"/>
    <property type="match status" value="1"/>
</dbReference>
<dbReference type="SMART" id="SM00387">
    <property type="entry name" value="HATPase_c"/>
    <property type="match status" value="1"/>
</dbReference>
<comment type="subcellular location">
    <subcellularLocation>
        <location evidence="2">Membrane</location>
    </subcellularLocation>
</comment>
<dbReference type="GO" id="GO:0005886">
    <property type="term" value="C:plasma membrane"/>
    <property type="evidence" value="ECO:0007669"/>
    <property type="project" value="TreeGrafter"/>
</dbReference>
<dbReference type="GO" id="GO:0000155">
    <property type="term" value="F:phosphorelay sensor kinase activity"/>
    <property type="evidence" value="ECO:0007669"/>
    <property type="project" value="InterPro"/>
</dbReference>
<evidence type="ECO:0000256" key="2">
    <source>
        <dbReference type="ARBA" id="ARBA00004370"/>
    </source>
</evidence>
<gene>
    <name evidence="12" type="ORF">SAMN05444002_0207</name>
</gene>
<dbReference type="InterPro" id="IPR036097">
    <property type="entry name" value="HisK_dim/P_sf"/>
</dbReference>
<dbReference type="Proteomes" id="UP000184932">
    <property type="component" value="Unassembled WGS sequence"/>
</dbReference>
<dbReference type="EMBL" id="FSRL01000001">
    <property type="protein sequence ID" value="SIN76554.1"/>
    <property type="molecule type" value="Genomic_DNA"/>
</dbReference>
<keyword evidence="6 10" id="KW-0812">Transmembrane</keyword>
<evidence type="ECO:0000313" key="13">
    <source>
        <dbReference type="Proteomes" id="UP000184932"/>
    </source>
</evidence>
<dbReference type="Pfam" id="PF02518">
    <property type="entry name" value="HATPase_c"/>
    <property type="match status" value="1"/>
</dbReference>
<keyword evidence="7 12" id="KW-0418">Kinase</keyword>
<dbReference type="SUPFAM" id="SSF47384">
    <property type="entry name" value="Homodimeric domain of signal transducing histidine kinase"/>
    <property type="match status" value="1"/>
</dbReference>
<comment type="catalytic activity">
    <reaction evidence="1">
        <text>ATP + protein L-histidine = ADP + protein N-phospho-L-histidine.</text>
        <dbReference type="EC" id="2.7.13.3"/>
    </reaction>
</comment>
<dbReference type="InterPro" id="IPR050428">
    <property type="entry name" value="TCS_sensor_his_kinase"/>
</dbReference>
<dbReference type="PANTHER" id="PTHR45436:SF5">
    <property type="entry name" value="SENSOR HISTIDINE KINASE TRCS"/>
    <property type="match status" value="1"/>
</dbReference>
<evidence type="ECO:0000256" key="8">
    <source>
        <dbReference type="ARBA" id="ARBA00022989"/>
    </source>
</evidence>
<dbReference type="InterPro" id="IPR003661">
    <property type="entry name" value="HisK_dim/P_dom"/>
</dbReference>
<keyword evidence="8 10" id="KW-1133">Transmembrane helix</keyword>
<dbReference type="SUPFAM" id="SSF55874">
    <property type="entry name" value="ATPase domain of HSP90 chaperone/DNA topoisomerase II/histidine kinase"/>
    <property type="match status" value="1"/>
</dbReference>
<dbReference type="EC" id="2.7.13.3" evidence="3"/>
<evidence type="ECO:0000256" key="5">
    <source>
        <dbReference type="ARBA" id="ARBA00022679"/>
    </source>
</evidence>
<evidence type="ECO:0000256" key="9">
    <source>
        <dbReference type="ARBA" id="ARBA00023136"/>
    </source>
</evidence>
<evidence type="ECO:0000259" key="11">
    <source>
        <dbReference type="PROSITE" id="PS50109"/>
    </source>
</evidence>
<dbReference type="PRINTS" id="PR00344">
    <property type="entry name" value="BCTRLSENSOR"/>
</dbReference>
<dbReference type="STRING" id="1217970.SAMN05444002_0207"/>
<feature type="domain" description="Histidine kinase" evidence="11">
    <location>
        <begin position="269"/>
        <end position="472"/>
    </location>
</feature>
<dbReference type="RefSeq" id="WP_074254417.1">
    <property type="nucleotide sequence ID" value="NZ_FSRL01000001.1"/>
</dbReference>
<feature type="transmembrane region" description="Helical" evidence="10">
    <location>
        <begin position="172"/>
        <end position="198"/>
    </location>
</feature>
<keyword evidence="4" id="KW-0597">Phosphoprotein</keyword>
<name>A0A1N6E0N7_9RHOB</name>
<dbReference type="AlphaFoldDB" id="A0A1N6E0N7"/>
<dbReference type="OrthoDB" id="7818322at2"/>
<evidence type="ECO:0000256" key="10">
    <source>
        <dbReference type="SAM" id="Phobius"/>
    </source>
</evidence>